<comment type="subunit">
    <text evidence="4">Interacts with the cytoplasmic NapA precursor.</text>
</comment>
<dbReference type="GO" id="GO:0005048">
    <property type="term" value="F:signal sequence binding"/>
    <property type="evidence" value="ECO:0007669"/>
    <property type="project" value="UniProtKB-UniRule"/>
</dbReference>
<reference evidence="5 6" key="1">
    <citation type="submission" date="2019-03" db="EMBL/GenBank/DDBJ databases">
        <title>Genomic Encyclopedia of Type Strains, Phase IV (KMG-IV): sequencing the most valuable type-strain genomes for metagenomic binning, comparative biology and taxonomic classification.</title>
        <authorList>
            <person name="Goeker M."/>
        </authorList>
    </citation>
    <scope>NUCLEOTIDE SEQUENCE [LARGE SCALE GENOMIC DNA]</scope>
    <source>
        <strain evidence="5 6">DSM 15505</strain>
    </source>
</reference>
<comment type="caution">
    <text evidence="5">The sequence shown here is derived from an EMBL/GenBank/DDBJ whole genome shotgun (WGS) entry which is preliminary data.</text>
</comment>
<evidence type="ECO:0000256" key="3">
    <source>
        <dbReference type="ARBA" id="ARBA00023186"/>
    </source>
</evidence>
<keyword evidence="3 4" id="KW-0143">Chaperone</keyword>
<keyword evidence="2 4" id="KW-0963">Cytoplasm</keyword>
<evidence type="ECO:0000313" key="5">
    <source>
        <dbReference type="EMBL" id="TDT43143.1"/>
    </source>
</evidence>
<comment type="subcellular location">
    <subcellularLocation>
        <location evidence="1 4">Cytoplasm</location>
    </subcellularLocation>
</comment>
<dbReference type="OrthoDB" id="5770785at2"/>
<dbReference type="AlphaFoldDB" id="A0A4R7JZZ3"/>
<dbReference type="Proteomes" id="UP000295830">
    <property type="component" value="Unassembled WGS sequence"/>
</dbReference>
<proteinExistence type="inferred from homology"/>
<dbReference type="PANTHER" id="PTHR38603">
    <property type="entry name" value="CHAPERONE NAPD"/>
    <property type="match status" value="1"/>
</dbReference>
<evidence type="ECO:0000313" key="6">
    <source>
        <dbReference type="Proteomes" id="UP000295830"/>
    </source>
</evidence>
<comment type="similarity">
    <text evidence="4">Belongs to the NapD family.</text>
</comment>
<gene>
    <name evidence="4" type="primary">napD</name>
    <name evidence="5" type="ORF">DES49_0953</name>
</gene>
<accession>A0A4R7JZZ3</accession>
<dbReference type="EMBL" id="SOAX01000002">
    <property type="protein sequence ID" value="TDT43143.1"/>
    <property type="molecule type" value="Genomic_DNA"/>
</dbReference>
<dbReference type="PANTHER" id="PTHR38603:SF1">
    <property type="entry name" value="CHAPERONE NAPD"/>
    <property type="match status" value="1"/>
</dbReference>
<keyword evidence="6" id="KW-1185">Reference proteome</keyword>
<protein>
    <recommendedName>
        <fullName evidence="4">Chaperone NapD</fullName>
    </recommendedName>
    <alternativeName>
        <fullName evidence="4">NapA signal peptide-binding chaperone NapD</fullName>
    </alternativeName>
</protein>
<evidence type="ECO:0000256" key="2">
    <source>
        <dbReference type="ARBA" id="ARBA00022490"/>
    </source>
</evidence>
<dbReference type="Pfam" id="PF03927">
    <property type="entry name" value="NapD"/>
    <property type="match status" value="1"/>
</dbReference>
<dbReference type="GO" id="GO:0051224">
    <property type="term" value="P:negative regulation of protein transport"/>
    <property type="evidence" value="ECO:0007669"/>
    <property type="project" value="UniProtKB-UniRule"/>
</dbReference>
<dbReference type="HAMAP" id="MF_02200">
    <property type="entry name" value="NapD"/>
    <property type="match status" value="1"/>
</dbReference>
<dbReference type="RefSeq" id="WP_133735231.1">
    <property type="nucleotide sequence ID" value="NZ_SOAX01000002.1"/>
</dbReference>
<name>A0A4R7JZZ3_9GAMM</name>
<comment type="function">
    <text evidence="4">Chaperone for NapA, the catalytic subunit of the periplasmic nitrate reductase. It binds directly and specifically to the twin-arginine signal peptide of NapA, preventing premature interaction with the Tat translocase and premature export.</text>
</comment>
<evidence type="ECO:0000256" key="4">
    <source>
        <dbReference type="HAMAP-Rule" id="MF_02200"/>
    </source>
</evidence>
<organism evidence="5 6">
    <name type="scientific">Halospina denitrificans</name>
    <dbReference type="NCBI Taxonomy" id="332522"/>
    <lineage>
        <taxon>Bacteria</taxon>
        <taxon>Pseudomonadati</taxon>
        <taxon>Pseudomonadota</taxon>
        <taxon>Gammaproteobacteria</taxon>
        <taxon>Halospina</taxon>
    </lineage>
</organism>
<dbReference type="InterPro" id="IPR005623">
    <property type="entry name" value="Chaperone_NapD_NO3_reduct"/>
</dbReference>
<dbReference type="GO" id="GO:0005737">
    <property type="term" value="C:cytoplasm"/>
    <property type="evidence" value="ECO:0007669"/>
    <property type="project" value="UniProtKB-SubCell"/>
</dbReference>
<dbReference type="Gene3D" id="3.30.70.920">
    <property type="match status" value="1"/>
</dbReference>
<evidence type="ECO:0000256" key="1">
    <source>
        <dbReference type="ARBA" id="ARBA00004496"/>
    </source>
</evidence>
<sequence length="92" mass="10041">MDDPIHIASLLVQVQPDRLVSVRDWLAAQSGAEIRGEDAAGKLVVVLESSGERAILDLIEATEVREGTLSANLVYHEIINAEDAEQHEEVQP</sequence>